<name>A0A9W6KIW9_9ACTN</name>
<dbReference type="PANTHER" id="PTHR12697">
    <property type="entry name" value="PBS LYASE HEAT-LIKE PROTEIN"/>
    <property type="match status" value="1"/>
</dbReference>
<reference evidence="2" key="2">
    <citation type="submission" date="2023-01" db="EMBL/GenBank/DDBJ databases">
        <authorList>
            <person name="Sun Q."/>
            <person name="Evtushenko L."/>
        </authorList>
    </citation>
    <scope>NUCLEOTIDE SEQUENCE</scope>
    <source>
        <strain evidence="2">VKM Ac-1321</strain>
    </source>
</reference>
<dbReference type="Pfam" id="PF13646">
    <property type="entry name" value="HEAT_2"/>
    <property type="match status" value="2"/>
</dbReference>
<dbReference type="Gene3D" id="1.25.10.10">
    <property type="entry name" value="Leucine-rich Repeat Variant"/>
    <property type="match status" value="3"/>
</dbReference>
<dbReference type="PANTHER" id="PTHR12697:SF5">
    <property type="entry name" value="DEOXYHYPUSINE HYDROXYLASE"/>
    <property type="match status" value="1"/>
</dbReference>
<dbReference type="Pfam" id="PF13271">
    <property type="entry name" value="DUF4062"/>
    <property type="match status" value="1"/>
</dbReference>
<organism evidence="2 3">
    <name type="scientific">Dactylosporangium matsuzakiense</name>
    <dbReference type="NCBI Taxonomy" id="53360"/>
    <lineage>
        <taxon>Bacteria</taxon>
        <taxon>Bacillati</taxon>
        <taxon>Actinomycetota</taxon>
        <taxon>Actinomycetes</taxon>
        <taxon>Micromonosporales</taxon>
        <taxon>Micromonosporaceae</taxon>
        <taxon>Dactylosporangium</taxon>
    </lineage>
</organism>
<protein>
    <recommendedName>
        <fullName evidence="1">NACHT domain-containing protein</fullName>
    </recommendedName>
</protein>
<evidence type="ECO:0000259" key="1">
    <source>
        <dbReference type="PROSITE" id="PS50837"/>
    </source>
</evidence>
<dbReference type="SUPFAM" id="SSF48371">
    <property type="entry name" value="ARM repeat"/>
    <property type="match status" value="1"/>
</dbReference>
<dbReference type="InterPro" id="IPR016024">
    <property type="entry name" value="ARM-type_fold"/>
</dbReference>
<gene>
    <name evidence="2" type="ORF">GCM10017581_046380</name>
</gene>
<dbReference type="Pfam" id="PF05729">
    <property type="entry name" value="NACHT"/>
    <property type="match status" value="1"/>
</dbReference>
<dbReference type="InterPro" id="IPR004155">
    <property type="entry name" value="PBS_lyase_HEAT"/>
</dbReference>
<dbReference type="EMBL" id="BSFP01000027">
    <property type="protein sequence ID" value="GLL02896.1"/>
    <property type="molecule type" value="Genomic_DNA"/>
</dbReference>
<feature type="domain" description="NACHT" evidence="1">
    <location>
        <begin position="273"/>
        <end position="403"/>
    </location>
</feature>
<sequence>MVSVYVSSTFEDLKDERQAVVTAVLRLRGQVRAMEHYVADSAPVVAVCLDDVAGCDVYVGIFAWRYGTIVPDLDKSITELEYRQAVDTGKPCLIFLLHPDAPWPRSRMDYPDAERIVGLREELSKSGDRIVSFFKSKDDLAAQVTAALAHEMIRIGSMPPNRHTLDGEIVQVYLRRLEHRYSRLNLNSIALPEREDRLEVTLADIFVEQSVRREPPPSELPRDWLMRMVDEGQIAPENLQHHKAPDEIAHLRELYFARPRQRLFDAVCDPGHRTMVLLGDPGAGKSTVAGYLMLVLARARSDDRLSELVDHLPLIVELREYDQMLSRRECDDFLSYLDQLAERKGLGLPKRDLRQYLDAGGRTLAVFDGLDEIFDHARRDAVARSIAEFAAAFASARVIVTSRIIGYSRGTLTAAGFAHFALQDLDDGQIEDFLGRWFPRMLSDQVDEPAHRRSVLMTIRESNPIRELAGNPLLLTILAIISRVSKLPGERWKLYDHATDVLVARWNTDRGPVGRLPAGVDLNATNKKEMLQRLARRMQGDGSAAAVNYVGPAALGEVFAEYLVDEVAVDAAVAREHAEAMVRQLHERDFILSQFGPDLYSFVHRAFLEFFCAESIIGDFGLRRSMSFDALHELYLTHWTDASWREVLRLVASKLYGPHVGDIITQLINLPGERWPAREFASAPWNLALATQCLAEMDKPSQAGAAAAQLLDRLIMLLEHCVAIDDRDTLRLIEDEILPAARRIGPDWPGRDNYRTWYVRRGGRLLCSPVTEYAARLAAILSGPDDDIGKLFAGLEDLGDSRAAYALVAGLSELAVRARPSTPAVFTESRVVVIRDQLIGQARSGPFGLVRVAAVHALGENFDFERHPQVVTVLRTLAADTAEPPAIRAAAIRELRAAFSTDAQVRPAVIDCARADAPSVRRAALELLGRLGGADIAELLLERVREDDDPEAVRLAVEALIERYTGGDDVFRALVGRLGPEQPAPLRRMAVQLLDEVARRPEIRGPLERLVREDADATVFRAAADALAEFGDAAATVRDAAIDRARGDRYDAVRLTAMQVIAARYATDTAARQMLLERVAQDANPVVRETAVRILGEMAVGDAAIGDALEKALFGDTSPEVRRAAVQALTIRLGLNPASRVDIIGRARLDEDPGVRLAIVQAMSQRRAMTPQAQRLFLNRARHDPSERIRLAAVRVLAPQHEDLETFHMLIDIIRTDLDGDVVRAAVRAVRGVADERVRKALLSRFRTPRLDSDRPAGNSAVRRVVVQILADEFATAPDVRRELANRVADDPDPGVVEAAASGLAQSGGPSADLAQRLDRRLADPAVRRVAACSLIRWFGDDAEIQQRVAGLFSILDEEGRREVLAALIELPEPGPAVRAVLEKALCDEDWTVQVTAVRALAERFGDQPGTVELLKVTATADPVGELGLVVGQAITCLPGAKPADLPDIPSRVGVGKGDDA</sequence>
<proteinExistence type="predicted"/>
<reference evidence="2" key="1">
    <citation type="journal article" date="2014" name="Int. J. Syst. Evol. Microbiol.">
        <title>Complete genome sequence of Corynebacterium casei LMG S-19264T (=DSM 44701T), isolated from a smear-ripened cheese.</title>
        <authorList>
            <consortium name="US DOE Joint Genome Institute (JGI-PGF)"/>
            <person name="Walter F."/>
            <person name="Albersmeier A."/>
            <person name="Kalinowski J."/>
            <person name="Ruckert C."/>
        </authorList>
    </citation>
    <scope>NUCLEOTIDE SEQUENCE</scope>
    <source>
        <strain evidence="2">VKM Ac-1321</strain>
    </source>
</reference>
<dbReference type="SMART" id="SM00567">
    <property type="entry name" value="EZ_HEAT"/>
    <property type="match status" value="6"/>
</dbReference>
<keyword evidence="3" id="KW-1185">Reference proteome</keyword>
<dbReference type="InterPro" id="IPR025139">
    <property type="entry name" value="DUF4062"/>
</dbReference>
<dbReference type="Proteomes" id="UP001143480">
    <property type="component" value="Unassembled WGS sequence"/>
</dbReference>
<evidence type="ECO:0000313" key="2">
    <source>
        <dbReference type="EMBL" id="GLL02896.1"/>
    </source>
</evidence>
<evidence type="ECO:0000313" key="3">
    <source>
        <dbReference type="Proteomes" id="UP001143480"/>
    </source>
</evidence>
<dbReference type="InterPro" id="IPR007111">
    <property type="entry name" value="NACHT_NTPase"/>
</dbReference>
<comment type="caution">
    <text evidence="2">The sequence shown here is derived from an EMBL/GenBank/DDBJ whole genome shotgun (WGS) entry which is preliminary data.</text>
</comment>
<dbReference type="Gene3D" id="3.40.50.300">
    <property type="entry name" value="P-loop containing nucleotide triphosphate hydrolases"/>
    <property type="match status" value="1"/>
</dbReference>
<dbReference type="RefSeq" id="WP_261962909.1">
    <property type="nucleotide sequence ID" value="NZ_BAAAXA010000003.1"/>
</dbReference>
<dbReference type="SUPFAM" id="SSF52540">
    <property type="entry name" value="P-loop containing nucleoside triphosphate hydrolases"/>
    <property type="match status" value="1"/>
</dbReference>
<dbReference type="InterPro" id="IPR027417">
    <property type="entry name" value="P-loop_NTPase"/>
</dbReference>
<dbReference type="InterPro" id="IPR011989">
    <property type="entry name" value="ARM-like"/>
</dbReference>
<accession>A0A9W6KIW9</accession>
<dbReference type="PROSITE" id="PS50837">
    <property type="entry name" value="NACHT"/>
    <property type="match status" value="1"/>
</dbReference>
<dbReference type="GO" id="GO:0016491">
    <property type="term" value="F:oxidoreductase activity"/>
    <property type="evidence" value="ECO:0007669"/>
    <property type="project" value="TreeGrafter"/>
</dbReference>